<organism evidence="5 6">
    <name type="scientific">Amblyomma americanum</name>
    <name type="common">Lone star tick</name>
    <dbReference type="NCBI Taxonomy" id="6943"/>
    <lineage>
        <taxon>Eukaryota</taxon>
        <taxon>Metazoa</taxon>
        <taxon>Ecdysozoa</taxon>
        <taxon>Arthropoda</taxon>
        <taxon>Chelicerata</taxon>
        <taxon>Arachnida</taxon>
        <taxon>Acari</taxon>
        <taxon>Parasitiformes</taxon>
        <taxon>Ixodida</taxon>
        <taxon>Ixodoidea</taxon>
        <taxon>Ixodidae</taxon>
        <taxon>Amblyomminae</taxon>
        <taxon>Amblyomma</taxon>
    </lineage>
</organism>
<dbReference type="GO" id="GO:0004222">
    <property type="term" value="F:metalloendopeptidase activity"/>
    <property type="evidence" value="ECO:0007669"/>
    <property type="project" value="InterPro"/>
</dbReference>
<comment type="caution">
    <text evidence="5">The sequence shown here is derived from an EMBL/GenBank/DDBJ whole genome shotgun (WGS) entry which is preliminary data.</text>
</comment>
<dbReference type="PANTHER" id="PTHR11733:SF241">
    <property type="entry name" value="GH26575P-RELATED"/>
    <property type="match status" value="1"/>
</dbReference>
<evidence type="ECO:0000313" key="6">
    <source>
        <dbReference type="Proteomes" id="UP001321473"/>
    </source>
</evidence>
<proteinExistence type="inferred from homology"/>
<keyword evidence="3" id="KW-0472">Membrane</keyword>
<keyword evidence="3" id="KW-0812">Transmembrane</keyword>
<accession>A0AAQ4F900</accession>
<dbReference type="Proteomes" id="UP001321473">
    <property type="component" value="Unassembled WGS sequence"/>
</dbReference>
<evidence type="ECO:0000256" key="1">
    <source>
        <dbReference type="ARBA" id="ARBA00007357"/>
    </source>
</evidence>
<name>A0AAQ4F900_AMBAM</name>
<dbReference type="InterPro" id="IPR024079">
    <property type="entry name" value="MetalloPept_cat_dom_sf"/>
</dbReference>
<dbReference type="GO" id="GO:0005886">
    <property type="term" value="C:plasma membrane"/>
    <property type="evidence" value="ECO:0007669"/>
    <property type="project" value="TreeGrafter"/>
</dbReference>
<reference evidence="5 6" key="1">
    <citation type="journal article" date="2023" name="Arcadia Sci">
        <title>De novo assembly of a long-read Amblyomma americanum tick genome.</title>
        <authorList>
            <person name="Chou S."/>
            <person name="Poskanzer K.E."/>
            <person name="Rollins M."/>
            <person name="Thuy-Boun P.S."/>
        </authorList>
    </citation>
    <scope>NUCLEOTIDE SEQUENCE [LARGE SCALE GENOMIC DNA]</scope>
    <source>
        <strain evidence="5">F_SG_1</strain>
        <tissue evidence="5">Salivary glands</tissue>
    </source>
</reference>
<dbReference type="Pfam" id="PF05649">
    <property type="entry name" value="Peptidase_M13_N"/>
    <property type="match status" value="1"/>
</dbReference>
<feature type="region of interest" description="Disordered" evidence="2">
    <location>
        <begin position="1"/>
        <end position="47"/>
    </location>
</feature>
<comment type="similarity">
    <text evidence="1">Belongs to the peptidase M13 family.</text>
</comment>
<dbReference type="InterPro" id="IPR008753">
    <property type="entry name" value="Peptidase_M13_N"/>
</dbReference>
<keyword evidence="3" id="KW-1133">Transmembrane helix</keyword>
<dbReference type="GO" id="GO:0016485">
    <property type="term" value="P:protein processing"/>
    <property type="evidence" value="ECO:0007669"/>
    <property type="project" value="TreeGrafter"/>
</dbReference>
<dbReference type="EMBL" id="JARKHS020005651">
    <property type="protein sequence ID" value="KAK8783333.1"/>
    <property type="molecule type" value="Genomic_DNA"/>
</dbReference>
<dbReference type="SUPFAM" id="SSF55486">
    <property type="entry name" value="Metalloproteases ('zincins'), catalytic domain"/>
    <property type="match status" value="1"/>
</dbReference>
<dbReference type="InterPro" id="IPR000718">
    <property type="entry name" value="Peptidase_M13"/>
</dbReference>
<evidence type="ECO:0000256" key="3">
    <source>
        <dbReference type="SAM" id="Phobius"/>
    </source>
</evidence>
<feature type="domain" description="Peptidase M13 N-terminal" evidence="4">
    <location>
        <begin position="114"/>
        <end position="251"/>
    </location>
</feature>
<dbReference type="Gene3D" id="3.40.390.10">
    <property type="entry name" value="Collagenase (Catalytic Domain)"/>
    <property type="match status" value="1"/>
</dbReference>
<protein>
    <recommendedName>
        <fullName evidence="4">Peptidase M13 N-terminal domain-containing protein</fullName>
    </recommendedName>
</protein>
<evidence type="ECO:0000256" key="2">
    <source>
        <dbReference type="SAM" id="MobiDB-lite"/>
    </source>
</evidence>
<dbReference type="AlphaFoldDB" id="A0AAQ4F900"/>
<evidence type="ECO:0000313" key="5">
    <source>
        <dbReference type="EMBL" id="KAK8783333.1"/>
    </source>
</evidence>
<keyword evidence="6" id="KW-1185">Reference proteome</keyword>
<feature type="compositionally biased region" description="Low complexity" evidence="2">
    <location>
        <begin position="28"/>
        <end position="38"/>
    </location>
</feature>
<evidence type="ECO:0000259" key="4">
    <source>
        <dbReference type="Pfam" id="PF05649"/>
    </source>
</evidence>
<feature type="transmembrane region" description="Helical" evidence="3">
    <location>
        <begin position="62"/>
        <end position="80"/>
    </location>
</feature>
<gene>
    <name evidence="5" type="ORF">V5799_010298</name>
</gene>
<sequence>MTAGGKGSQIPTQQGYAPSNARGDDFNSDLSLLSSSSEGSDEEAANSSGFSADTALLLFTRYGAFVSAMTLLMLVVAYAAPAIVRAYALGCTDPGCMDPSASLELSLIDAKGDPCQDFYGYVCGGWQRDNPGVSSHFQVLQQRVATAAIMSLVLEEGAEALPSQQVSLLFQRCAQVAFNEQHRMDELQGFLKRFNLSWPTPQSRSKLATLDVLVALSLDWGVPVFFQLSVDTYFKRPGFRTLHFSGNPYMLEWFMARNALQEKGALLAYFDRASVILSGSKVPKSAVEEASGTEKVFDARKGK</sequence>
<dbReference type="PROSITE" id="PS51885">
    <property type="entry name" value="NEPRILYSIN"/>
    <property type="match status" value="1"/>
</dbReference>
<dbReference type="PANTHER" id="PTHR11733">
    <property type="entry name" value="ZINC METALLOPROTEASE FAMILY M13 NEPRILYSIN-RELATED"/>
    <property type="match status" value="1"/>
</dbReference>